<proteinExistence type="inferred from homology"/>
<evidence type="ECO:0000256" key="5">
    <source>
        <dbReference type="ARBA" id="ARBA00023136"/>
    </source>
</evidence>
<dbReference type="AlphaFoldDB" id="A0A0D2U5L3"/>
<evidence type="ECO:0000256" key="1">
    <source>
        <dbReference type="ARBA" id="ARBA00004141"/>
    </source>
</evidence>
<dbReference type="PANTHER" id="PTHR11266:SF17">
    <property type="entry name" value="PROTEIN MPV17"/>
    <property type="match status" value="1"/>
</dbReference>
<gene>
    <name evidence="7" type="ORF">CAOG_001752</name>
</gene>
<dbReference type="Proteomes" id="UP000008743">
    <property type="component" value="Unassembled WGS sequence"/>
</dbReference>
<evidence type="ECO:0000256" key="3">
    <source>
        <dbReference type="ARBA" id="ARBA00022692"/>
    </source>
</evidence>
<dbReference type="STRING" id="595528.A0A0D2U5L3"/>
<dbReference type="PhylomeDB" id="A0A0D2U5L3"/>
<evidence type="ECO:0000313" key="8">
    <source>
        <dbReference type="Proteomes" id="UP000008743"/>
    </source>
</evidence>
<keyword evidence="4" id="KW-1133">Transmembrane helix</keyword>
<dbReference type="GO" id="GO:0005739">
    <property type="term" value="C:mitochondrion"/>
    <property type="evidence" value="ECO:0007669"/>
    <property type="project" value="TreeGrafter"/>
</dbReference>
<keyword evidence="8" id="KW-1185">Reference proteome</keyword>
<comment type="subcellular location">
    <subcellularLocation>
        <location evidence="1">Membrane</location>
        <topology evidence="1">Multi-pass membrane protein</topology>
    </subcellularLocation>
</comment>
<sequence>MSGPVTNAAATNIAKKNPLMTALSSFLTRHKVVTDTVICSSLYSTGDIIQQRIEGVEGWDWRRTARMGSVGMFLGPCNHYWYRMIDSKFPTAVNFKQVTVKVLCDQFVFSPFCLFSFYTGMALMHGNSMAEYKKELVDKYPHTFMVDCMVWPGLQYVNFFFVKGPFRVAYVASCSLFWNIFLSHMKHAYNSDESHAPSSAATLATPQTTESLDVAAANRISGTASALVVAATAAAAGPQPLTITSSPFEQQMRLRDALRDTLRTHTSSLQFADAAIKNVGTALPSRLLLNRLAPWTEFQS</sequence>
<keyword evidence="5" id="KW-0472">Membrane</keyword>
<evidence type="ECO:0000256" key="2">
    <source>
        <dbReference type="ARBA" id="ARBA00006824"/>
    </source>
</evidence>
<dbReference type="InterPro" id="IPR007248">
    <property type="entry name" value="Mpv17_PMP22"/>
</dbReference>
<dbReference type="InParanoid" id="A0A0D2U5L3"/>
<dbReference type="OrthoDB" id="430207at2759"/>
<dbReference type="PANTHER" id="PTHR11266">
    <property type="entry name" value="PEROXISOMAL MEMBRANE PROTEIN 2, PXMP2 MPV17"/>
    <property type="match status" value="1"/>
</dbReference>
<organism evidence="7 8">
    <name type="scientific">Capsaspora owczarzaki (strain ATCC 30864)</name>
    <dbReference type="NCBI Taxonomy" id="595528"/>
    <lineage>
        <taxon>Eukaryota</taxon>
        <taxon>Filasterea</taxon>
        <taxon>Capsaspora</taxon>
    </lineage>
</organism>
<comment type="similarity">
    <text evidence="2 6">Belongs to the peroxisomal membrane protein PXMP2/4 family.</text>
</comment>
<dbReference type="GO" id="GO:0016020">
    <property type="term" value="C:membrane"/>
    <property type="evidence" value="ECO:0007669"/>
    <property type="project" value="UniProtKB-SubCell"/>
</dbReference>
<dbReference type="eggNOG" id="KOG1944">
    <property type="taxonomic scope" value="Eukaryota"/>
</dbReference>
<accession>A0A0D2U5L3</accession>
<protein>
    <submittedName>
        <fullName evidence="7">Uncharacterized protein</fullName>
    </submittedName>
</protein>
<name>A0A0D2U5L3_CAPO3</name>
<dbReference type="EMBL" id="KE346361">
    <property type="protein sequence ID" value="KJE90441.1"/>
    <property type="molecule type" value="Genomic_DNA"/>
</dbReference>
<dbReference type="Pfam" id="PF04117">
    <property type="entry name" value="Mpv17_PMP22"/>
    <property type="match status" value="1"/>
</dbReference>
<evidence type="ECO:0000256" key="4">
    <source>
        <dbReference type="ARBA" id="ARBA00022989"/>
    </source>
</evidence>
<evidence type="ECO:0000313" key="7">
    <source>
        <dbReference type="EMBL" id="KJE90441.1"/>
    </source>
</evidence>
<keyword evidence="3" id="KW-0812">Transmembrane</keyword>
<reference evidence="8" key="1">
    <citation type="submission" date="2011-02" db="EMBL/GenBank/DDBJ databases">
        <title>The Genome Sequence of Capsaspora owczarzaki ATCC 30864.</title>
        <authorList>
            <person name="Russ C."/>
            <person name="Cuomo C."/>
            <person name="Burger G."/>
            <person name="Gray M.W."/>
            <person name="Holland P.W.H."/>
            <person name="King N."/>
            <person name="Lang F.B.F."/>
            <person name="Roger A.J."/>
            <person name="Ruiz-Trillo I."/>
            <person name="Young S.K."/>
            <person name="Zeng Q."/>
            <person name="Gargeya S."/>
            <person name="Alvarado L."/>
            <person name="Berlin A."/>
            <person name="Chapman S.B."/>
            <person name="Chen Z."/>
            <person name="Freedman E."/>
            <person name="Gellesch M."/>
            <person name="Goldberg J."/>
            <person name="Griggs A."/>
            <person name="Gujja S."/>
            <person name="Heilman E."/>
            <person name="Heiman D."/>
            <person name="Howarth C."/>
            <person name="Mehta T."/>
            <person name="Neiman D."/>
            <person name="Pearson M."/>
            <person name="Roberts A."/>
            <person name="Saif S."/>
            <person name="Shea T."/>
            <person name="Shenoy N."/>
            <person name="Sisk P."/>
            <person name="Stolte C."/>
            <person name="Sykes S."/>
            <person name="White J."/>
            <person name="Yandava C."/>
            <person name="Haas B."/>
            <person name="Nusbaum C."/>
            <person name="Birren B."/>
        </authorList>
    </citation>
    <scope>NUCLEOTIDE SEQUENCE</scope>
    <source>
        <strain evidence="8">ATCC 30864</strain>
    </source>
</reference>
<evidence type="ECO:0000256" key="6">
    <source>
        <dbReference type="RuleBase" id="RU363053"/>
    </source>
</evidence>